<evidence type="ECO:0000313" key="1">
    <source>
        <dbReference type="EMBL" id="MQY19314.1"/>
    </source>
</evidence>
<organism evidence="1 2">
    <name type="scientific">Nocardia macrotermitis</name>
    <dbReference type="NCBI Taxonomy" id="2585198"/>
    <lineage>
        <taxon>Bacteria</taxon>
        <taxon>Bacillati</taxon>
        <taxon>Actinomycetota</taxon>
        <taxon>Actinomycetes</taxon>
        <taxon>Mycobacteriales</taxon>
        <taxon>Nocardiaceae</taxon>
        <taxon>Nocardia</taxon>
    </lineage>
</organism>
<protein>
    <submittedName>
        <fullName evidence="1">Uncharacterized protein</fullName>
    </submittedName>
</protein>
<sequence>MNIYGLMLLSNTLGRSLGYLMLGIEGLSQLYRTDY</sequence>
<reference evidence="1 2" key="1">
    <citation type="submission" date="2019-10" db="EMBL/GenBank/DDBJ databases">
        <title>Nocardia macrotermitis sp. nov. and Nocardia aurantia sp. nov., isolated from the gut of fungus growing-termite Macrotermes natalensis.</title>
        <authorList>
            <person name="Benndorf R."/>
            <person name="Schwitalla J."/>
            <person name="Martin K."/>
            <person name="De Beer W."/>
            <person name="Kaster A.-K."/>
            <person name="Vollmers J."/>
            <person name="Poulsen M."/>
            <person name="Beemelmanns C."/>
        </authorList>
    </citation>
    <scope>NUCLEOTIDE SEQUENCE [LARGE SCALE GENOMIC DNA]</scope>
    <source>
        <strain evidence="1 2">RB20</strain>
    </source>
</reference>
<accession>A0A7K0D2Z0</accession>
<dbReference type="AlphaFoldDB" id="A0A7K0D2Z0"/>
<evidence type="ECO:0000313" key="2">
    <source>
        <dbReference type="Proteomes" id="UP000438448"/>
    </source>
</evidence>
<proteinExistence type="predicted"/>
<gene>
    <name evidence="1" type="ORF">NRB20_23990</name>
</gene>
<dbReference type="Proteomes" id="UP000438448">
    <property type="component" value="Unassembled WGS sequence"/>
</dbReference>
<dbReference type="EMBL" id="WEGK01000004">
    <property type="protein sequence ID" value="MQY19314.1"/>
    <property type="molecule type" value="Genomic_DNA"/>
</dbReference>
<name>A0A7K0D2Z0_9NOCA</name>
<keyword evidence="2" id="KW-1185">Reference proteome</keyword>
<comment type="caution">
    <text evidence="1">The sequence shown here is derived from an EMBL/GenBank/DDBJ whole genome shotgun (WGS) entry which is preliminary data.</text>
</comment>